<organism evidence="2 3">
    <name type="scientific">Turnera subulata</name>
    <dbReference type="NCBI Taxonomy" id="218843"/>
    <lineage>
        <taxon>Eukaryota</taxon>
        <taxon>Viridiplantae</taxon>
        <taxon>Streptophyta</taxon>
        <taxon>Embryophyta</taxon>
        <taxon>Tracheophyta</taxon>
        <taxon>Spermatophyta</taxon>
        <taxon>Magnoliopsida</taxon>
        <taxon>eudicotyledons</taxon>
        <taxon>Gunneridae</taxon>
        <taxon>Pentapetalae</taxon>
        <taxon>rosids</taxon>
        <taxon>fabids</taxon>
        <taxon>Malpighiales</taxon>
        <taxon>Passifloraceae</taxon>
        <taxon>Turnera</taxon>
    </lineage>
</organism>
<dbReference type="EMBL" id="JAKUCV010002406">
    <property type="protein sequence ID" value="KAJ4842749.1"/>
    <property type="molecule type" value="Genomic_DNA"/>
</dbReference>
<reference evidence="2" key="2">
    <citation type="journal article" date="2023" name="Plants (Basel)">
        <title>Annotation of the Turnera subulata (Passifloraceae) Draft Genome Reveals the S-Locus Evolved after the Divergence of Turneroideae from Passifloroideae in a Stepwise Manner.</title>
        <authorList>
            <person name="Henning P.M."/>
            <person name="Roalson E.H."/>
            <person name="Mir W."/>
            <person name="McCubbin A.G."/>
            <person name="Shore J.S."/>
        </authorList>
    </citation>
    <scope>NUCLEOTIDE SEQUENCE</scope>
    <source>
        <strain evidence="2">F60SS</strain>
    </source>
</reference>
<keyword evidence="1" id="KW-0812">Transmembrane</keyword>
<comment type="caution">
    <text evidence="2">The sequence shown here is derived from an EMBL/GenBank/DDBJ whole genome shotgun (WGS) entry which is preliminary data.</text>
</comment>
<dbReference type="AlphaFoldDB" id="A0A9Q0G3A4"/>
<gene>
    <name evidence="2" type="ORF">Tsubulata_013370</name>
</gene>
<evidence type="ECO:0000313" key="2">
    <source>
        <dbReference type="EMBL" id="KAJ4842749.1"/>
    </source>
</evidence>
<name>A0A9Q0G3A4_9ROSI</name>
<protein>
    <submittedName>
        <fullName evidence="2">Uncharacterized protein</fullName>
    </submittedName>
</protein>
<keyword evidence="1" id="KW-1133">Transmembrane helix</keyword>
<keyword evidence="3" id="KW-1185">Reference proteome</keyword>
<feature type="transmembrane region" description="Helical" evidence="1">
    <location>
        <begin position="6"/>
        <end position="28"/>
    </location>
</feature>
<accession>A0A9Q0G3A4</accession>
<proteinExistence type="predicted"/>
<sequence length="96" mass="10737">MGNSIVLLFVSLIYFSSTVSLFTFLELFSGHLIFNKGGAFTELMARMEVAEMEMLQSKEATLREAHKRRIESDGSVADSVADRLTLKAHYSQEEAS</sequence>
<dbReference type="Proteomes" id="UP001141552">
    <property type="component" value="Unassembled WGS sequence"/>
</dbReference>
<keyword evidence="1" id="KW-0472">Membrane</keyword>
<dbReference type="OrthoDB" id="1729514at2759"/>
<reference evidence="2" key="1">
    <citation type="submission" date="2022-02" db="EMBL/GenBank/DDBJ databases">
        <authorList>
            <person name="Henning P.M."/>
            <person name="McCubbin A.G."/>
            <person name="Shore J.S."/>
        </authorList>
    </citation>
    <scope>NUCLEOTIDE SEQUENCE</scope>
    <source>
        <strain evidence="2">F60SS</strain>
        <tissue evidence="2">Leaves</tissue>
    </source>
</reference>
<evidence type="ECO:0000256" key="1">
    <source>
        <dbReference type="SAM" id="Phobius"/>
    </source>
</evidence>
<evidence type="ECO:0000313" key="3">
    <source>
        <dbReference type="Proteomes" id="UP001141552"/>
    </source>
</evidence>